<comment type="caution">
    <text evidence="1">The sequence shown here is derived from an EMBL/GenBank/DDBJ whole genome shotgun (WGS) entry which is preliminary data.</text>
</comment>
<protein>
    <submittedName>
        <fullName evidence="1">Uncharacterized protein</fullName>
    </submittedName>
</protein>
<dbReference type="EMBL" id="JAUCMV010000001">
    <property type="protein sequence ID" value="KAK0422973.1"/>
    <property type="molecule type" value="Genomic_DNA"/>
</dbReference>
<accession>A0AA39M6V8</accession>
<reference evidence="1" key="1">
    <citation type="submission" date="2023-06" db="EMBL/GenBank/DDBJ databases">
        <title>Genomic analysis of the entomopathogenic nematode Steinernema hermaphroditum.</title>
        <authorList>
            <person name="Schwarz E.M."/>
            <person name="Heppert J.K."/>
            <person name="Baniya A."/>
            <person name="Schwartz H.T."/>
            <person name="Tan C.-H."/>
            <person name="Antoshechkin I."/>
            <person name="Sternberg P.W."/>
            <person name="Goodrich-Blair H."/>
            <person name="Dillman A.R."/>
        </authorList>
    </citation>
    <scope>NUCLEOTIDE SEQUENCE</scope>
    <source>
        <strain evidence="1">PS9179</strain>
        <tissue evidence="1">Whole animal</tissue>
    </source>
</reference>
<evidence type="ECO:0000313" key="1">
    <source>
        <dbReference type="EMBL" id="KAK0422973.1"/>
    </source>
</evidence>
<proteinExistence type="predicted"/>
<evidence type="ECO:0000313" key="2">
    <source>
        <dbReference type="Proteomes" id="UP001175271"/>
    </source>
</evidence>
<sequence length="86" mass="9669">MNSFSVASLYIAVRVTPDCDLITLSLSPRVTMGFMLIFHHISDVVLTNIFEQFLSITYENLSVLNTLKAPIGYGRADQEKKKRCDA</sequence>
<dbReference type="Proteomes" id="UP001175271">
    <property type="component" value="Unassembled WGS sequence"/>
</dbReference>
<organism evidence="1 2">
    <name type="scientific">Steinernema hermaphroditum</name>
    <dbReference type="NCBI Taxonomy" id="289476"/>
    <lineage>
        <taxon>Eukaryota</taxon>
        <taxon>Metazoa</taxon>
        <taxon>Ecdysozoa</taxon>
        <taxon>Nematoda</taxon>
        <taxon>Chromadorea</taxon>
        <taxon>Rhabditida</taxon>
        <taxon>Tylenchina</taxon>
        <taxon>Panagrolaimomorpha</taxon>
        <taxon>Strongyloidoidea</taxon>
        <taxon>Steinernematidae</taxon>
        <taxon>Steinernema</taxon>
    </lineage>
</organism>
<name>A0AA39M6V8_9BILA</name>
<dbReference type="AlphaFoldDB" id="A0AA39M6V8"/>
<gene>
    <name evidence="1" type="ORF">QR680_007903</name>
</gene>
<keyword evidence="2" id="KW-1185">Reference proteome</keyword>